<evidence type="ECO:0000313" key="2">
    <source>
        <dbReference type="Proteomes" id="UP001224359"/>
    </source>
</evidence>
<dbReference type="Proteomes" id="UP001224359">
    <property type="component" value="Unassembled WGS sequence"/>
</dbReference>
<proteinExistence type="predicted"/>
<organism evidence="1 2">
    <name type="scientific">Alkalibacillus salilacus</name>
    <dbReference type="NCBI Taxonomy" id="284582"/>
    <lineage>
        <taxon>Bacteria</taxon>
        <taxon>Bacillati</taxon>
        <taxon>Bacillota</taxon>
        <taxon>Bacilli</taxon>
        <taxon>Bacillales</taxon>
        <taxon>Bacillaceae</taxon>
        <taxon>Alkalibacillus</taxon>
    </lineage>
</organism>
<dbReference type="EMBL" id="JAUSTQ010000021">
    <property type="protein sequence ID" value="MDQ0160868.1"/>
    <property type="molecule type" value="Genomic_DNA"/>
</dbReference>
<accession>A0ABT9VIR9</accession>
<evidence type="ECO:0000313" key="1">
    <source>
        <dbReference type="EMBL" id="MDQ0160868.1"/>
    </source>
</evidence>
<keyword evidence="2" id="KW-1185">Reference proteome</keyword>
<protein>
    <submittedName>
        <fullName evidence="1">Uncharacterized protein</fullName>
    </submittedName>
</protein>
<sequence>MVNDQINSCKEMPYLMSTSIGPNSLENQWDDMVRSFVPEKLKTRIKEEMNQFFEKSPELNKYKNVISFYT</sequence>
<name>A0ABT9VIR9_9BACI</name>
<comment type="caution">
    <text evidence="1">The sequence shown here is derived from an EMBL/GenBank/DDBJ whole genome shotgun (WGS) entry which is preliminary data.</text>
</comment>
<gene>
    <name evidence="1" type="ORF">J2S77_002875</name>
</gene>
<reference evidence="1 2" key="1">
    <citation type="submission" date="2023-07" db="EMBL/GenBank/DDBJ databases">
        <title>Genomic Encyclopedia of Type Strains, Phase IV (KMG-IV): sequencing the most valuable type-strain genomes for metagenomic binning, comparative biology and taxonomic classification.</title>
        <authorList>
            <person name="Goeker M."/>
        </authorList>
    </citation>
    <scope>NUCLEOTIDE SEQUENCE [LARGE SCALE GENOMIC DNA]</scope>
    <source>
        <strain evidence="1 2">DSM 16460</strain>
    </source>
</reference>